<evidence type="ECO:0000313" key="2">
    <source>
        <dbReference type="Proteomes" id="UP000655208"/>
    </source>
</evidence>
<dbReference type="InterPro" id="IPR011032">
    <property type="entry name" value="GroES-like_sf"/>
</dbReference>
<evidence type="ECO:0000313" key="1">
    <source>
        <dbReference type="EMBL" id="GGM00397.1"/>
    </source>
</evidence>
<sequence>MVGITNQSGPPGRGTETVVDTTVQVPTTTDAGTELVPAAVVTAFGRPPEVRPFPVPAPRADTEVVVDVLADGLHPRVRSQADGSHYTSSGSLPLVPGIDGVGRAPDGTLRYFVLPETTLGTMARRTVVDLRRSIVLPEGTDPVPVAAAMNPVLSSWVALRRRVAWRAGQSVLVLGATGNAGRVALGVARRLGAGTVIGAGRGPRLELLPGLGADRTVDLAGDPAEVADRIGAAAAEVDVVLDYLWGEPAAAAMAAIARRRVDEARPVRWVAIGSVAGSTAPVPSAALRAVALEVVGSGQGSVPTCDLLAELPEMAAEITAGTFRVDARPVPLSEVTTAWADRGTDRIVVMP</sequence>
<dbReference type="InterPro" id="IPR036291">
    <property type="entry name" value="NAD(P)-bd_dom_sf"/>
</dbReference>
<dbReference type="PANTHER" id="PTHR43677">
    <property type="entry name" value="SHORT-CHAIN DEHYDROGENASE/REDUCTASE"/>
    <property type="match status" value="1"/>
</dbReference>
<dbReference type="GO" id="GO:0016491">
    <property type="term" value="F:oxidoreductase activity"/>
    <property type="evidence" value="ECO:0007669"/>
    <property type="project" value="TreeGrafter"/>
</dbReference>
<reference evidence="1" key="1">
    <citation type="journal article" date="2014" name="Int. J. Syst. Evol. Microbiol.">
        <title>Complete genome sequence of Corynebacterium casei LMG S-19264T (=DSM 44701T), isolated from a smear-ripened cheese.</title>
        <authorList>
            <consortium name="US DOE Joint Genome Institute (JGI-PGF)"/>
            <person name="Walter F."/>
            <person name="Albersmeier A."/>
            <person name="Kalinowski J."/>
            <person name="Ruckert C."/>
        </authorList>
    </citation>
    <scope>NUCLEOTIDE SEQUENCE</scope>
    <source>
        <strain evidence="1">CGMCC 4.7308</strain>
    </source>
</reference>
<dbReference type="SUPFAM" id="SSF51735">
    <property type="entry name" value="NAD(P)-binding Rossmann-fold domains"/>
    <property type="match status" value="1"/>
</dbReference>
<dbReference type="Gene3D" id="3.40.50.720">
    <property type="entry name" value="NAD(P)-binding Rossmann-like Domain"/>
    <property type="match status" value="1"/>
</dbReference>
<gene>
    <name evidence="1" type="ORF">GCM10011594_20600</name>
</gene>
<dbReference type="Gene3D" id="3.90.180.10">
    <property type="entry name" value="Medium-chain alcohol dehydrogenases, catalytic domain"/>
    <property type="match status" value="1"/>
</dbReference>
<accession>A0A917SY00</accession>
<dbReference type="Proteomes" id="UP000655208">
    <property type="component" value="Unassembled WGS sequence"/>
</dbReference>
<reference evidence="1" key="2">
    <citation type="submission" date="2020-09" db="EMBL/GenBank/DDBJ databases">
        <authorList>
            <person name="Sun Q."/>
            <person name="Zhou Y."/>
        </authorList>
    </citation>
    <scope>NUCLEOTIDE SEQUENCE</scope>
    <source>
        <strain evidence="1">CGMCC 4.7308</strain>
    </source>
</reference>
<keyword evidence="2" id="KW-1185">Reference proteome</keyword>
<dbReference type="SUPFAM" id="SSF50129">
    <property type="entry name" value="GroES-like"/>
    <property type="match status" value="1"/>
</dbReference>
<organism evidence="1 2">
    <name type="scientific">Nakamurella endophytica</name>
    <dbReference type="NCBI Taxonomy" id="1748367"/>
    <lineage>
        <taxon>Bacteria</taxon>
        <taxon>Bacillati</taxon>
        <taxon>Actinomycetota</taxon>
        <taxon>Actinomycetes</taxon>
        <taxon>Nakamurellales</taxon>
        <taxon>Nakamurellaceae</taxon>
        <taxon>Nakamurella</taxon>
    </lineage>
</organism>
<dbReference type="PANTHER" id="PTHR43677:SF11">
    <property type="entry name" value="ZINC-CONTAINING ALCOHOL DEHYDROGENASE"/>
    <property type="match status" value="1"/>
</dbReference>
<protein>
    <submittedName>
        <fullName evidence="1">NADPH:quinone reductase</fullName>
    </submittedName>
</protein>
<name>A0A917SY00_9ACTN</name>
<dbReference type="AlphaFoldDB" id="A0A917SY00"/>
<proteinExistence type="predicted"/>
<comment type="caution">
    <text evidence="1">The sequence shown here is derived from an EMBL/GenBank/DDBJ whole genome shotgun (WGS) entry which is preliminary data.</text>
</comment>
<dbReference type="InterPro" id="IPR051397">
    <property type="entry name" value="Zn-ADH-like_protein"/>
</dbReference>
<dbReference type="EMBL" id="BMNA01000003">
    <property type="protein sequence ID" value="GGM00397.1"/>
    <property type="molecule type" value="Genomic_DNA"/>
</dbReference>